<dbReference type="EMBL" id="FOLD01000004">
    <property type="protein sequence ID" value="SFC15133.1"/>
    <property type="molecule type" value="Genomic_DNA"/>
</dbReference>
<dbReference type="InterPro" id="IPR010127">
    <property type="entry name" value="Phasin_subfam-1"/>
</dbReference>
<name>A0A1I1H152_9BURK</name>
<protein>
    <submittedName>
        <fullName evidence="3">Phasin family protein</fullName>
    </submittedName>
</protein>
<dbReference type="InterPro" id="IPR018968">
    <property type="entry name" value="Phasin"/>
</dbReference>
<dbReference type="AlphaFoldDB" id="A0A1I1H152"/>
<evidence type="ECO:0000256" key="1">
    <source>
        <dbReference type="SAM" id="MobiDB-lite"/>
    </source>
</evidence>
<sequence>MYPFSQSVTPAVRSHMDAQTAFLNDMSKSVFRSFQQICDLNIQLAQTLVEECTLASQQVLSNERQSTLFSAASARAQPTTEKLRAYQHHISQLAADAQVELARVTEQHVQNTSRTARALVDDVARTTAEETERSIRDQQAAMRNVADPFVRPNGAAGSAASGDGEAQRGAQASGQGGQRGAQDSRPSGAATH</sequence>
<keyword evidence="4" id="KW-1185">Reference proteome</keyword>
<dbReference type="NCBIfam" id="TIGR01841">
    <property type="entry name" value="phasin"/>
    <property type="match status" value="1"/>
</dbReference>
<organism evidence="3 4">
    <name type="scientific">Massilia yuzhufengensis</name>
    <dbReference type="NCBI Taxonomy" id="1164594"/>
    <lineage>
        <taxon>Bacteria</taxon>
        <taxon>Pseudomonadati</taxon>
        <taxon>Pseudomonadota</taxon>
        <taxon>Betaproteobacteria</taxon>
        <taxon>Burkholderiales</taxon>
        <taxon>Oxalobacteraceae</taxon>
        <taxon>Telluria group</taxon>
        <taxon>Massilia</taxon>
    </lineage>
</organism>
<dbReference type="OrthoDB" id="8777596at2"/>
<reference evidence="4" key="1">
    <citation type="submission" date="2016-10" db="EMBL/GenBank/DDBJ databases">
        <authorList>
            <person name="Varghese N."/>
            <person name="Submissions S."/>
        </authorList>
    </citation>
    <scope>NUCLEOTIDE SEQUENCE [LARGE SCALE GENOMIC DNA]</scope>
    <source>
        <strain evidence="4">CGMCC 1.12041</strain>
    </source>
</reference>
<feature type="domain" description="Phasin" evidence="2">
    <location>
        <begin position="15"/>
        <end position="109"/>
    </location>
</feature>
<feature type="compositionally biased region" description="Low complexity" evidence="1">
    <location>
        <begin position="154"/>
        <end position="173"/>
    </location>
</feature>
<proteinExistence type="predicted"/>
<dbReference type="Proteomes" id="UP000198639">
    <property type="component" value="Unassembled WGS sequence"/>
</dbReference>
<evidence type="ECO:0000259" key="2">
    <source>
        <dbReference type="Pfam" id="PF09361"/>
    </source>
</evidence>
<dbReference type="Pfam" id="PF09361">
    <property type="entry name" value="Phasin_2"/>
    <property type="match status" value="1"/>
</dbReference>
<dbReference type="RefSeq" id="WP_091871981.1">
    <property type="nucleotide sequence ID" value="NZ_FOLD01000004.1"/>
</dbReference>
<dbReference type="STRING" id="1164594.SAMN05216204_10471"/>
<gene>
    <name evidence="3" type="ORF">SAMN05216204_10471</name>
</gene>
<feature type="region of interest" description="Disordered" evidence="1">
    <location>
        <begin position="129"/>
        <end position="192"/>
    </location>
</feature>
<evidence type="ECO:0000313" key="4">
    <source>
        <dbReference type="Proteomes" id="UP000198639"/>
    </source>
</evidence>
<accession>A0A1I1H152</accession>
<evidence type="ECO:0000313" key="3">
    <source>
        <dbReference type="EMBL" id="SFC15133.1"/>
    </source>
</evidence>